<keyword evidence="1" id="KW-0934">Plastid</keyword>
<dbReference type="RefSeq" id="YP_009371220.1">
    <property type="nucleotide sequence ID" value="NC_034806.1"/>
</dbReference>
<dbReference type="GeneID" id="32892086"/>
<reference evidence="1" key="1">
    <citation type="submission" date="2016-12" db="EMBL/GenBank/DDBJ databases">
        <authorList>
            <person name="Song W.-J."/>
            <person name="Kurnit D.M."/>
        </authorList>
    </citation>
    <scope>NUCLEOTIDE SEQUENCE</scope>
</reference>
<dbReference type="AlphaFoldDB" id="A0A2Z2GV88"/>
<name>A0A2Z2GV88_9CONI</name>
<accession>A0A2Z2GV88</accession>
<geneLocation type="chloroplast" evidence="1"/>
<keyword evidence="1" id="KW-0150">Chloroplast</keyword>
<dbReference type="EMBL" id="KY369757">
    <property type="protein sequence ID" value="ARR75341.1"/>
    <property type="molecule type" value="Genomic_DNA"/>
</dbReference>
<sequence>MLEERILREPPTPTISCHVRSILDLTNYPPYLLYVLEMRVYLRLNRVSSQ</sequence>
<organism evidence="1">
    <name type="scientific">Torreya grandis</name>
    <dbReference type="NCBI Taxonomy" id="58047"/>
    <lineage>
        <taxon>Eukaryota</taxon>
        <taxon>Viridiplantae</taxon>
        <taxon>Streptophyta</taxon>
        <taxon>Embryophyta</taxon>
        <taxon>Tracheophyta</taxon>
        <taxon>Spermatophyta</taxon>
        <taxon>Pinopsida</taxon>
        <taxon>Pinidae</taxon>
        <taxon>Conifers II</taxon>
        <taxon>Cupressales</taxon>
        <taxon>Taxaceae</taxon>
        <taxon>Torreya</taxon>
    </lineage>
</organism>
<proteinExistence type="predicted"/>
<evidence type="ECO:0000313" key="1">
    <source>
        <dbReference type="EMBL" id="ARR75341.1"/>
    </source>
</evidence>
<protein>
    <submittedName>
        <fullName evidence="1">Orf42</fullName>
    </submittedName>
</protein>
<gene>
    <name evidence="1" type="primary">orf42</name>
    <name evidence="1" type="ORF">BTN43_0074</name>
</gene>